<dbReference type="PROSITE" id="PS00039">
    <property type="entry name" value="DEAD_ATP_HELICASE"/>
    <property type="match status" value="1"/>
</dbReference>
<dbReference type="InterPro" id="IPR027417">
    <property type="entry name" value="P-loop_NTPase"/>
</dbReference>
<evidence type="ECO:0000259" key="13">
    <source>
        <dbReference type="PROSITE" id="PS51195"/>
    </source>
</evidence>
<reference evidence="14" key="1">
    <citation type="submission" date="2011-01" db="EMBL/GenBank/DDBJ databases">
        <title>The Genome Sequence of Nematocida parisii strain ERTm3.</title>
        <authorList>
            <consortium name="The Broad Institute Genome Sequencing Platform"/>
            <consortium name="The Broad Institute Genome Sequencing Center for Infectious Disease"/>
            <person name="Cuomo C."/>
            <person name="Troemel E."/>
            <person name="Young S.K."/>
            <person name="Zeng Q."/>
            <person name="Gargeya S."/>
            <person name="Fitzgerald M."/>
            <person name="Haas B."/>
            <person name="Abouelleil A."/>
            <person name="Alvarado L."/>
            <person name="Arachchi H.M."/>
            <person name="Berlin A."/>
            <person name="Chapman S.B."/>
            <person name="Gearin G."/>
            <person name="Goldberg J."/>
            <person name="Griggs A."/>
            <person name="Gujja S."/>
            <person name="Hansen M."/>
            <person name="Heiman D."/>
            <person name="Howarth C."/>
            <person name="Larimer J."/>
            <person name="Lui A."/>
            <person name="MacDonald P.J.P."/>
            <person name="McCowen C."/>
            <person name="Montmayeur A."/>
            <person name="Murphy C."/>
            <person name="Neiman D."/>
            <person name="Pearson M."/>
            <person name="Priest M."/>
            <person name="Roberts A."/>
            <person name="Saif S."/>
            <person name="Shea T."/>
            <person name="Sisk P."/>
            <person name="Stolte C."/>
            <person name="Sykes S."/>
            <person name="Wortman J."/>
            <person name="Nusbaum C."/>
            <person name="Birren B."/>
        </authorList>
    </citation>
    <scope>NUCLEOTIDE SEQUENCE</scope>
    <source>
        <strain evidence="14">ERTm3</strain>
    </source>
</reference>
<evidence type="ECO:0000256" key="6">
    <source>
        <dbReference type="ARBA" id="ARBA00022884"/>
    </source>
</evidence>
<dbReference type="InterPro" id="IPR011545">
    <property type="entry name" value="DEAD/DEAH_box_helicase_dom"/>
</dbReference>
<dbReference type="GO" id="GO:0003723">
    <property type="term" value="F:RNA binding"/>
    <property type="evidence" value="ECO:0007669"/>
    <property type="project" value="UniProtKB-KW"/>
</dbReference>
<dbReference type="STRING" id="935791.I3EJS0"/>
<dbReference type="FunCoup" id="I3EJS0">
    <property type="interactions" value="320"/>
</dbReference>
<dbReference type="SMART" id="SM00487">
    <property type="entry name" value="DEXDc"/>
    <property type="match status" value="1"/>
</dbReference>
<dbReference type="InterPro" id="IPR014014">
    <property type="entry name" value="RNA_helicase_DEAD_Q_motif"/>
</dbReference>
<dbReference type="SUPFAM" id="SSF52540">
    <property type="entry name" value="P-loop containing nucleoside triphosphate hydrolases"/>
    <property type="match status" value="1"/>
</dbReference>
<feature type="compositionally biased region" description="Basic and acidic residues" evidence="10">
    <location>
        <begin position="24"/>
        <end position="48"/>
    </location>
</feature>
<evidence type="ECO:0000256" key="9">
    <source>
        <dbReference type="RuleBase" id="RU000492"/>
    </source>
</evidence>
<dbReference type="EMBL" id="GL870876">
    <property type="protein sequence ID" value="EIJ89467.1"/>
    <property type="molecule type" value="Genomic_DNA"/>
</dbReference>
<sequence length="483" mass="54226">MTEQKKRQQNMFATEQTNLSTEIAKQKQEESEREPTHNSEGKGERVEQENTQNAQSVNDQDEEEINMDEVLEIPDEQTTNSSLIAGVLVVDEKGGEADLAETFDSMGLSEDILKGIFSLGFEKPSPIQMTAIVPLLKGRDLRAQAQSGTGKTAAFGIASLQSVDQKLKELQVIIMETTRELAIQTCSVLQNLGSSTNICIEAVYGGVRITETLEKVKKRPQILVGTPGRLLHLIEMKQLNLNHVKLFILDEADEMLKKGFLESINLLYNKIPNKQIQVGLFSATWSKEEQEITAQILNEPVIISLKDEDQTLKGIKQYYVNVGDKRGATVDMSKFEVLCDLYDRGSISQSVIFCNKVERAINIQKNMIERGFECEIFHSELPQDVRNDVMKRFAEGKCRTLVSSGLLARGVDVQTLSVVINFDVPHEKEIENYIHRIGRAGRYGRKGTAINLVSSDDMEMIKRYEKHYNTTIVPLPGNIVESL</sequence>
<evidence type="ECO:0000259" key="12">
    <source>
        <dbReference type="PROSITE" id="PS51194"/>
    </source>
</evidence>
<evidence type="ECO:0000313" key="14">
    <source>
        <dbReference type="EMBL" id="EIJ89467.1"/>
    </source>
</evidence>
<feature type="short sequence motif" description="Q motif" evidence="8">
    <location>
        <begin position="101"/>
        <end position="129"/>
    </location>
</feature>
<name>I3EJS0_NEMP3</name>
<dbReference type="Pfam" id="PF00271">
    <property type="entry name" value="Helicase_C"/>
    <property type="match status" value="1"/>
</dbReference>
<dbReference type="EC" id="3.6.4.13" evidence="1"/>
<dbReference type="InterPro" id="IPR000629">
    <property type="entry name" value="RNA-helicase_DEAD-box_CS"/>
</dbReference>
<dbReference type="GO" id="GO:0003724">
    <property type="term" value="F:RNA helicase activity"/>
    <property type="evidence" value="ECO:0007669"/>
    <property type="project" value="UniProtKB-EC"/>
</dbReference>
<evidence type="ECO:0000256" key="3">
    <source>
        <dbReference type="ARBA" id="ARBA00022801"/>
    </source>
</evidence>
<accession>I3EJS0</accession>
<dbReference type="Pfam" id="PF00270">
    <property type="entry name" value="DEAD"/>
    <property type="match status" value="1"/>
</dbReference>
<dbReference type="PROSITE" id="PS51192">
    <property type="entry name" value="HELICASE_ATP_BIND_1"/>
    <property type="match status" value="1"/>
</dbReference>
<dbReference type="GO" id="GO:0005829">
    <property type="term" value="C:cytosol"/>
    <property type="evidence" value="ECO:0007669"/>
    <property type="project" value="TreeGrafter"/>
</dbReference>
<dbReference type="PROSITE" id="PS51194">
    <property type="entry name" value="HELICASE_CTER"/>
    <property type="match status" value="1"/>
</dbReference>
<evidence type="ECO:0000256" key="7">
    <source>
        <dbReference type="ARBA" id="ARBA00047984"/>
    </source>
</evidence>
<dbReference type="Gene3D" id="3.40.50.300">
    <property type="entry name" value="P-loop containing nucleotide triphosphate hydrolases"/>
    <property type="match status" value="2"/>
</dbReference>
<dbReference type="HOGENOM" id="CLU_003041_1_0_1"/>
<evidence type="ECO:0000259" key="11">
    <source>
        <dbReference type="PROSITE" id="PS51192"/>
    </source>
</evidence>
<organism evidence="14 15">
    <name type="scientific">Nematocida parisii (strain ERTm3)</name>
    <name type="common">Nematode killer fungus</name>
    <dbReference type="NCBI Taxonomy" id="935791"/>
    <lineage>
        <taxon>Eukaryota</taxon>
        <taxon>Fungi</taxon>
        <taxon>Fungi incertae sedis</taxon>
        <taxon>Microsporidia</taxon>
        <taxon>Nematocida</taxon>
    </lineage>
</organism>
<dbReference type="OMA" id="TRFHDFK"/>
<keyword evidence="6" id="KW-0694">RNA-binding</keyword>
<comment type="similarity">
    <text evidence="9">Belongs to the DEAD box helicase family.</text>
</comment>
<evidence type="ECO:0000256" key="1">
    <source>
        <dbReference type="ARBA" id="ARBA00012552"/>
    </source>
</evidence>
<keyword evidence="3 9" id="KW-0378">Hydrolase</keyword>
<evidence type="ECO:0000256" key="4">
    <source>
        <dbReference type="ARBA" id="ARBA00022806"/>
    </source>
</evidence>
<dbReference type="PANTHER" id="PTHR47959">
    <property type="entry name" value="ATP-DEPENDENT RNA HELICASE RHLE-RELATED"/>
    <property type="match status" value="1"/>
</dbReference>
<evidence type="ECO:0000256" key="10">
    <source>
        <dbReference type="SAM" id="MobiDB-lite"/>
    </source>
</evidence>
<dbReference type="InterPro" id="IPR014001">
    <property type="entry name" value="Helicase_ATP-bd"/>
</dbReference>
<dbReference type="SMART" id="SM00490">
    <property type="entry name" value="HELICc"/>
    <property type="match status" value="1"/>
</dbReference>
<dbReference type="InterPro" id="IPR050079">
    <property type="entry name" value="DEAD_box_RNA_helicase"/>
</dbReference>
<feature type="domain" description="Helicase ATP-binding" evidence="11">
    <location>
        <begin position="132"/>
        <end position="303"/>
    </location>
</feature>
<feature type="domain" description="Helicase C-terminal" evidence="12">
    <location>
        <begin position="314"/>
        <end position="483"/>
    </location>
</feature>
<dbReference type="PROSITE" id="PS51195">
    <property type="entry name" value="Q_MOTIF"/>
    <property type="match status" value="1"/>
</dbReference>
<keyword evidence="2 9" id="KW-0547">Nucleotide-binding</keyword>
<keyword evidence="4 9" id="KW-0347">Helicase</keyword>
<dbReference type="CDD" id="cd18787">
    <property type="entry name" value="SF2_C_DEAD"/>
    <property type="match status" value="1"/>
</dbReference>
<evidence type="ECO:0000256" key="2">
    <source>
        <dbReference type="ARBA" id="ARBA00022741"/>
    </source>
</evidence>
<feature type="compositionally biased region" description="Polar residues" evidence="10">
    <location>
        <begin position="49"/>
        <end position="58"/>
    </location>
</feature>
<keyword evidence="15" id="KW-1185">Reference proteome</keyword>
<keyword evidence="5 9" id="KW-0067">ATP-binding</keyword>
<evidence type="ECO:0000256" key="8">
    <source>
        <dbReference type="PROSITE-ProRule" id="PRU00552"/>
    </source>
</evidence>
<comment type="catalytic activity">
    <reaction evidence="7">
        <text>ATP + H2O = ADP + phosphate + H(+)</text>
        <dbReference type="Rhea" id="RHEA:13065"/>
        <dbReference type="ChEBI" id="CHEBI:15377"/>
        <dbReference type="ChEBI" id="CHEBI:15378"/>
        <dbReference type="ChEBI" id="CHEBI:30616"/>
        <dbReference type="ChEBI" id="CHEBI:43474"/>
        <dbReference type="ChEBI" id="CHEBI:456216"/>
        <dbReference type="EC" id="3.6.4.13"/>
    </reaction>
</comment>
<evidence type="ECO:0000256" key="5">
    <source>
        <dbReference type="ARBA" id="ARBA00022840"/>
    </source>
</evidence>
<dbReference type="OrthoDB" id="10265785at2759"/>
<dbReference type="AlphaFoldDB" id="I3EJS0"/>
<proteinExistence type="inferred from homology"/>
<gene>
    <name evidence="14" type="ORF">NEQG_00237</name>
</gene>
<dbReference type="VEuPathDB" id="MicrosporidiaDB:NEQG_00237"/>
<dbReference type="InterPro" id="IPR001650">
    <property type="entry name" value="Helicase_C-like"/>
</dbReference>
<feature type="compositionally biased region" description="Polar residues" evidence="10">
    <location>
        <begin position="7"/>
        <end position="23"/>
    </location>
</feature>
<feature type="domain" description="DEAD-box RNA helicase Q" evidence="13">
    <location>
        <begin position="101"/>
        <end position="129"/>
    </location>
</feature>
<dbReference type="PANTHER" id="PTHR47959:SF1">
    <property type="entry name" value="ATP-DEPENDENT RNA HELICASE DBPA"/>
    <property type="match status" value="1"/>
</dbReference>
<protein>
    <recommendedName>
        <fullName evidence="1">RNA helicase</fullName>
        <ecNumber evidence="1">3.6.4.13</ecNumber>
    </recommendedName>
</protein>
<dbReference type="Proteomes" id="UP000002872">
    <property type="component" value="Unassembled WGS sequence"/>
</dbReference>
<dbReference type="GO" id="GO:0005524">
    <property type="term" value="F:ATP binding"/>
    <property type="evidence" value="ECO:0007669"/>
    <property type="project" value="UniProtKB-KW"/>
</dbReference>
<feature type="region of interest" description="Disordered" evidence="10">
    <location>
        <begin position="1"/>
        <end position="63"/>
    </location>
</feature>
<dbReference type="InParanoid" id="I3EJS0"/>
<dbReference type="GO" id="GO:0016787">
    <property type="term" value="F:hydrolase activity"/>
    <property type="evidence" value="ECO:0007669"/>
    <property type="project" value="UniProtKB-KW"/>
</dbReference>
<evidence type="ECO:0000313" key="15">
    <source>
        <dbReference type="Proteomes" id="UP000002872"/>
    </source>
</evidence>